<evidence type="ECO:0000256" key="16">
    <source>
        <dbReference type="ARBA" id="ARBA00023180"/>
    </source>
</evidence>
<keyword evidence="8" id="KW-0964">Secreted</keyword>
<dbReference type="Gene3D" id="1.10.10.1620">
    <property type="match status" value="1"/>
</dbReference>
<feature type="non-terminal residue" evidence="31">
    <location>
        <position position="400"/>
    </location>
</feature>
<evidence type="ECO:0000256" key="18">
    <source>
        <dbReference type="ARBA" id="ARBA00023329"/>
    </source>
</evidence>
<dbReference type="GO" id="GO:0001669">
    <property type="term" value="C:acrosomal vesicle"/>
    <property type="evidence" value="ECO:0007669"/>
    <property type="project" value="UniProtKB-SubCell"/>
</dbReference>
<sequence length="400" mass="44652">PNDDFCPGLTRKAMGAERAPQSQPCTLRLLVLVPILLSLAASWDWKAERSQDPFEKCMQDPDYEQLLEVVTWGLNRTLKPQRVIVVGAGVAGLVAAKMLSDAGHKVTILEADNRIGGRIFTYRDQNTGWIGELGAMRMPSSHRILHKLCQGLGLNLTKFTQYDKNTWTEVHEVKLRNYVVEKVPEKLGYALRPQEKGQSPEDIYQMALNQALKDLKALGCRKAMKKFERHTLLEYLLGEGNLSRPAVQLLGDVMSEDGFFYPLVRQLWDGTGVVKRWAEDPHSQGGFVVQPPALWQNEKDYWRVPYGRIYFAREHTAHPHGWVETAVKSALRAAIKINSRKGPASDTASPTGHASDTEGQGHVHGVAGSPSHDLAKEEGSHPAAQGQLSLQHMTHTRTLY</sequence>
<comment type="cofactor">
    <cofactor evidence="1">
        <name>FAD</name>
        <dbReference type="ChEBI" id="CHEBI:57692"/>
    </cofactor>
</comment>
<dbReference type="Proteomes" id="UP000009130">
    <property type="component" value="Chromosome 19"/>
</dbReference>
<dbReference type="Gene3D" id="3.50.50.60">
    <property type="entry name" value="FAD/NAD(P)-binding domain"/>
    <property type="match status" value="1"/>
</dbReference>
<dbReference type="Pfam" id="PF01593">
    <property type="entry name" value="Amino_oxidase"/>
    <property type="match status" value="2"/>
</dbReference>
<keyword evidence="12" id="KW-0391">Immunity</keyword>
<dbReference type="Gene3D" id="1.10.405.10">
    <property type="entry name" value="Guanine Nucleotide Dissociation Inhibitor, domain 1"/>
    <property type="match status" value="1"/>
</dbReference>
<comment type="catalytic activity">
    <reaction evidence="19">
        <text>L-tyrosine + O2 + H2O = 3-(4-hydroxyphenyl)pyruvate + H2O2 + NH4(+)</text>
        <dbReference type="Rhea" id="RHEA:61248"/>
        <dbReference type="ChEBI" id="CHEBI:15377"/>
        <dbReference type="ChEBI" id="CHEBI:15379"/>
        <dbReference type="ChEBI" id="CHEBI:16240"/>
        <dbReference type="ChEBI" id="CHEBI:28938"/>
        <dbReference type="ChEBI" id="CHEBI:36242"/>
        <dbReference type="ChEBI" id="CHEBI:58315"/>
    </reaction>
    <physiologicalReaction direction="left-to-right" evidence="19">
        <dbReference type="Rhea" id="RHEA:61249"/>
    </physiologicalReaction>
</comment>
<feature type="region of interest" description="Disordered" evidence="28">
    <location>
        <begin position="339"/>
        <end position="400"/>
    </location>
</feature>
<evidence type="ECO:0000256" key="4">
    <source>
        <dbReference type="ARBA" id="ARBA00004613"/>
    </source>
</evidence>
<evidence type="ECO:0000256" key="25">
    <source>
        <dbReference type="ARBA" id="ARBA00066310"/>
    </source>
</evidence>
<evidence type="ECO:0000256" key="2">
    <source>
        <dbReference type="ARBA" id="ARBA00004218"/>
    </source>
</evidence>
<accession>G7PY87</accession>
<dbReference type="GO" id="GO:0009063">
    <property type="term" value="P:amino acid catabolic process"/>
    <property type="evidence" value="ECO:0007669"/>
    <property type="project" value="TreeGrafter"/>
</dbReference>
<dbReference type="FunFam" id="3.90.660.10:FF:000011">
    <property type="entry name" value="Amine oxidase"/>
    <property type="match status" value="1"/>
</dbReference>
<evidence type="ECO:0000256" key="21">
    <source>
        <dbReference type="ARBA" id="ARBA00052447"/>
    </source>
</evidence>
<dbReference type="GO" id="GO:0001716">
    <property type="term" value="F:L-amino-acid oxidase activity"/>
    <property type="evidence" value="ECO:0007669"/>
    <property type="project" value="UniProtKB-EC"/>
</dbReference>
<proteinExistence type="inferred from homology"/>
<evidence type="ECO:0000256" key="14">
    <source>
        <dbReference type="ARBA" id="ARBA00023130"/>
    </source>
</evidence>
<name>G7PY87_MACFA</name>
<keyword evidence="9" id="KW-0285">Flavoprotein</keyword>
<evidence type="ECO:0000259" key="30">
    <source>
        <dbReference type="Pfam" id="PF01593"/>
    </source>
</evidence>
<evidence type="ECO:0000256" key="10">
    <source>
        <dbReference type="ARBA" id="ARBA00022729"/>
    </source>
</evidence>
<evidence type="ECO:0000256" key="23">
    <source>
        <dbReference type="ARBA" id="ARBA00052764"/>
    </source>
</evidence>
<keyword evidence="17" id="KW-0458">Lysosome</keyword>
<keyword evidence="18" id="KW-0968">Cytoplasmic vesicle</keyword>
<feature type="signal peptide" evidence="29">
    <location>
        <begin position="1"/>
        <end position="42"/>
    </location>
</feature>
<dbReference type="PANTHER" id="PTHR10742:SF21">
    <property type="entry name" value="L-AMINO-ACID OXIDASE"/>
    <property type="match status" value="1"/>
</dbReference>
<keyword evidence="16" id="KW-0325">Glycoprotein</keyword>
<evidence type="ECO:0000256" key="3">
    <source>
        <dbReference type="ARBA" id="ARBA00004371"/>
    </source>
</evidence>
<keyword evidence="14" id="KW-1064">Adaptive immunity</keyword>
<evidence type="ECO:0000256" key="24">
    <source>
        <dbReference type="ARBA" id="ARBA00060641"/>
    </source>
</evidence>
<comment type="catalytic activity">
    <reaction evidence="23">
        <text>L-phenylalanine + O2 + H2O = 3-phenylpyruvate + H2O2 + NH4(+)</text>
        <dbReference type="Rhea" id="RHEA:61240"/>
        <dbReference type="ChEBI" id="CHEBI:15377"/>
        <dbReference type="ChEBI" id="CHEBI:15379"/>
        <dbReference type="ChEBI" id="CHEBI:16240"/>
        <dbReference type="ChEBI" id="CHEBI:18005"/>
        <dbReference type="ChEBI" id="CHEBI:28938"/>
        <dbReference type="ChEBI" id="CHEBI:58095"/>
    </reaction>
    <physiologicalReaction direction="left-to-right" evidence="23">
        <dbReference type="Rhea" id="RHEA:61241"/>
    </physiologicalReaction>
</comment>
<dbReference type="FunFam" id="3.50.50.60:FF:000450">
    <property type="entry name" value="Amine oxidase"/>
    <property type="match status" value="1"/>
</dbReference>
<dbReference type="SUPFAM" id="SSF51905">
    <property type="entry name" value="FAD/NAD(P)-binding domain"/>
    <property type="match status" value="1"/>
</dbReference>
<evidence type="ECO:0000256" key="15">
    <source>
        <dbReference type="ARBA" id="ARBA00023157"/>
    </source>
</evidence>
<organism>
    <name type="scientific">Macaca fascicularis</name>
    <name type="common">Crab-eating macaque</name>
    <name type="synonym">Cynomolgus monkey</name>
    <dbReference type="NCBI Taxonomy" id="9541"/>
    <lineage>
        <taxon>Eukaryota</taxon>
        <taxon>Metazoa</taxon>
        <taxon>Chordata</taxon>
        <taxon>Craniata</taxon>
        <taxon>Vertebrata</taxon>
        <taxon>Euteleostomi</taxon>
        <taxon>Mammalia</taxon>
        <taxon>Eutheria</taxon>
        <taxon>Euarchontoglires</taxon>
        <taxon>Primates</taxon>
        <taxon>Haplorrhini</taxon>
        <taxon>Catarrhini</taxon>
        <taxon>Cercopithecidae</taxon>
        <taxon>Cercopithecinae</taxon>
        <taxon>Macaca</taxon>
    </lineage>
</organism>
<comment type="pathway">
    <text evidence="24">Amino-acid degradation; L-tryptophan degradation via pyruvate pathway.</text>
</comment>
<evidence type="ECO:0000256" key="28">
    <source>
        <dbReference type="SAM" id="MobiDB-lite"/>
    </source>
</evidence>
<feature type="domain" description="Amine oxidase" evidence="30">
    <location>
        <begin position="268"/>
        <end position="335"/>
    </location>
</feature>
<evidence type="ECO:0000256" key="27">
    <source>
        <dbReference type="ARBA" id="ARBA00083042"/>
    </source>
</evidence>
<dbReference type="GO" id="GO:0005576">
    <property type="term" value="C:extracellular region"/>
    <property type="evidence" value="ECO:0007669"/>
    <property type="project" value="UniProtKB-SubCell"/>
</dbReference>
<comment type="catalytic activity">
    <reaction evidence="22">
        <text>an L-alpha-amino acid + O2 + H2O = a 2-oxocarboxylate + H2O2 + NH4(+)</text>
        <dbReference type="Rhea" id="RHEA:13781"/>
        <dbReference type="ChEBI" id="CHEBI:15377"/>
        <dbReference type="ChEBI" id="CHEBI:15379"/>
        <dbReference type="ChEBI" id="CHEBI:16240"/>
        <dbReference type="ChEBI" id="CHEBI:28938"/>
        <dbReference type="ChEBI" id="CHEBI:35179"/>
        <dbReference type="ChEBI" id="CHEBI:59869"/>
        <dbReference type="EC" id="1.4.3.2"/>
    </reaction>
    <physiologicalReaction direction="left-to-right" evidence="22">
        <dbReference type="Rhea" id="RHEA:13782"/>
    </physiologicalReaction>
</comment>
<comment type="similarity">
    <text evidence="5">Belongs to the flavin monoamine oxidase family. FIG1 subfamily.</text>
</comment>
<keyword evidence="15" id="KW-1015">Disulfide bond</keyword>
<dbReference type="GO" id="GO:0009072">
    <property type="term" value="P:aromatic amino acid metabolic process"/>
    <property type="evidence" value="ECO:0007669"/>
    <property type="project" value="UniProtKB-ARBA"/>
</dbReference>
<evidence type="ECO:0000256" key="26">
    <source>
        <dbReference type="ARBA" id="ARBA00079045"/>
    </source>
</evidence>
<evidence type="ECO:0000256" key="9">
    <source>
        <dbReference type="ARBA" id="ARBA00022630"/>
    </source>
</evidence>
<dbReference type="EC" id="1.4.3.25" evidence="25"/>
<dbReference type="Gene3D" id="3.90.660.10">
    <property type="match status" value="2"/>
</dbReference>
<dbReference type="EMBL" id="CM001294">
    <property type="protein sequence ID" value="EHH59798.1"/>
    <property type="molecule type" value="Genomic_DNA"/>
</dbReference>
<dbReference type="AlphaFoldDB" id="G7PY87"/>
<evidence type="ECO:0000256" key="8">
    <source>
        <dbReference type="ARBA" id="ARBA00022525"/>
    </source>
</evidence>
<gene>
    <name evidence="31" type="ORF">EGM_09993</name>
</gene>
<evidence type="ECO:0000256" key="12">
    <source>
        <dbReference type="ARBA" id="ARBA00022859"/>
    </source>
</evidence>
<dbReference type="InterPro" id="IPR036188">
    <property type="entry name" value="FAD/NAD-bd_sf"/>
</dbReference>
<evidence type="ECO:0000256" key="5">
    <source>
        <dbReference type="ARBA" id="ARBA00005465"/>
    </source>
</evidence>
<comment type="catalytic activity">
    <reaction evidence="20">
        <text>L-arginine + O2 + H2O = 5-guanidino-2-oxopentanoate + H2O2 + NH4(+)</text>
        <dbReference type="Rhea" id="RHEA:51404"/>
        <dbReference type="ChEBI" id="CHEBI:15377"/>
        <dbReference type="ChEBI" id="CHEBI:15379"/>
        <dbReference type="ChEBI" id="CHEBI:16240"/>
        <dbReference type="ChEBI" id="CHEBI:28938"/>
        <dbReference type="ChEBI" id="CHEBI:32682"/>
        <dbReference type="ChEBI" id="CHEBI:58489"/>
        <dbReference type="EC" id="1.4.3.25"/>
    </reaction>
    <physiologicalReaction direction="left-to-right" evidence="20">
        <dbReference type="Rhea" id="RHEA:51405"/>
    </physiologicalReaction>
</comment>
<feature type="domain" description="Amine oxidase" evidence="30">
    <location>
        <begin position="90"/>
        <end position="256"/>
    </location>
</feature>
<evidence type="ECO:0000256" key="20">
    <source>
        <dbReference type="ARBA" id="ARBA00051353"/>
    </source>
</evidence>
<evidence type="ECO:0000256" key="17">
    <source>
        <dbReference type="ARBA" id="ARBA00023228"/>
    </source>
</evidence>
<dbReference type="PANTHER" id="PTHR10742">
    <property type="entry name" value="FLAVIN MONOAMINE OXIDASE"/>
    <property type="match status" value="1"/>
</dbReference>
<evidence type="ECO:0000256" key="22">
    <source>
        <dbReference type="ARBA" id="ARBA00052526"/>
    </source>
</evidence>
<keyword evidence="13" id="KW-0560">Oxidoreductase</keyword>
<dbReference type="GO" id="GO:0002841">
    <property type="term" value="P:negative regulation of T cell mediated immune response to tumor cell"/>
    <property type="evidence" value="ECO:0007669"/>
    <property type="project" value="UniProtKB-ARBA"/>
</dbReference>
<evidence type="ECO:0000256" key="29">
    <source>
        <dbReference type="SAM" id="SignalP"/>
    </source>
</evidence>
<dbReference type="InterPro" id="IPR002937">
    <property type="entry name" value="Amino_oxidase"/>
</dbReference>
<dbReference type="GO" id="GO:0005764">
    <property type="term" value="C:lysosome"/>
    <property type="evidence" value="ECO:0007669"/>
    <property type="project" value="UniProtKB-SubCell"/>
</dbReference>
<keyword evidence="10 29" id="KW-0732">Signal</keyword>
<comment type="catalytic activity">
    <reaction evidence="21">
        <text>L-tryptophan + O2 + H2O = indole-3-pyruvate + H2O2 + NH4(+)</text>
        <dbReference type="Rhea" id="RHEA:61244"/>
        <dbReference type="ChEBI" id="CHEBI:15377"/>
        <dbReference type="ChEBI" id="CHEBI:15379"/>
        <dbReference type="ChEBI" id="CHEBI:16240"/>
        <dbReference type="ChEBI" id="CHEBI:17640"/>
        <dbReference type="ChEBI" id="CHEBI:28938"/>
        <dbReference type="ChEBI" id="CHEBI:57912"/>
    </reaction>
    <physiologicalReaction direction="left-to-right" evidence="21">
        <dbReference type="Rhea" id="RHEA:61245"/>
    </physiologicalReaction>
</comment>
<dbReference type="FunFam" id="1.10.405.10:FF:000004">
    <property type="entry name" value="Amine oxidase"/>
    <property type="match status" value="1"/>
</dbReference>
<dbReference type="eggNOG" id="KOG0029">
    <property type="taxonomic scope" value="Eukaryota"/>
</dbReference>
<comment type="subcellular location">
    <subcellularLocation>
        <location evidence="2">Cytoplasmic vesicle</location>
        <location evidence="2">Secretory vesicle</location>
        <location evidence="2">Acrosome</location>
    </subcellularLocation>
    <subcellularLocation>
        <location evidence="3">Lysosome</location>
    </subcellularLocation>
    <subcellularLocation>
        <location evidence="4">Secreted</location>
    </subcellularLocation>
</comment>
<evidence type="ECO:0000256" key="1">
    <source>
        <dbReference type="ARBA" id="ARBA00001974"/>
    </source>
</evidence>
<evidence type="ECO:0000256" key="13">
    <source>
        <dbReference type="ARBA" id="ARBA00023002"/>
    </source>
</evidence>
<evidence type="ECO:0000313" key="31">
    <source>
        <dbReference type="EMBL" id="EHH59798.1"/>
    </source>
</evidence>
<evidence type="ECO:0000256" key="7">
    <source>
        <dbReference type="ARBA" id="ARBA00014717"/>
    </source>
</evidence>
<evidence type="ECO:0000256" key="11">
    <source>
        <dbReference type="ARBA" id="ARBA00022827"/>
    </source>
</evidence>
<dbReference type="EC" id="1.4.3.2" evidence="6"/>
<dbReference type="GO" id="GO:0002250">
    <property type="term" value="P:adaptive immune response"/>
    <property type="evidence" value="ECO:0007669"/>
    <property type="project" value="UniProtKB-KW"/>
</dbReference>
<feature type="compositionally biased region" description="Polar residues" evidence="28">
    <location>
        <begin position="386"/>
        <end position="400"/>
    </location>
</feature>
<evidence type="ECO:0000256" key="19">
    <source>
        <dbReference type="ARBA" id="ARBA00050159"/>
    </source>
</evidence>
<feature type="chain" id="PRO_5003502882" description="L-amino-acid oxidase" evidence="29">
    <location>
        <begin position="43"/>
        <end position="400"/>
    </location>
</feature>
<dbReference type="InterPro" id="IPR050281">
    <property type="entry name" value="Flavin_monoamine_oxidase"/>
</dbReference>
<evidence type="ECO:0000256" key="6">
    <source>
        <dbReference type="ARBA" id="ARBA00012806"/>
    </source>
</evidence>
<dbReference type="GO" id="GO:0045591">
    <property type="term" value="P:positive regulation of regulatory T cell differentiation"/>
    <property type="evidence" value="ECO:0007669"/>
    <property type="project" value="UniProtKB-ARBA"/>
</dbReference>
<dbReference type="PRINTS" id="PR00419">
    <property type="entry name" value="ADXRDTASE"/>
</dbReference>
<feature type="non-terminal residue" evidence="31">
    <location>
        <position position="1"/>
    </location>
</feature>
<protein>
    <recommendedName>
        <fullName evidence="7">L-amino-acid oxidase</fullName>
        <ecNumber evidence="6">1.4.3.2</ecNumber>
        <ecNumber evidence="25">1.4.3.25</ecNumber>
    </recommendedName>
    <alternativeName>
        <fullName evidence="27">Interleukin-4-induced protein 1</fullName>
    </alternativeName>
    <alternativeName>
        <fullName evidence="26">Protein Fig-1</fullName>
    </alternativeName>
</protein>
<reference evidence="31" key="1">
    <citation type="journal article" date="2011" name="Nat. Biotechnol.">
        <title>Genome sequencing and comparison of two nonhuman primate animal models, the cynomolgus and Chinese rhesus macaques.</title>
        <authorList>
            <person name="Yan G."/>
            <person name="Zhang G."/>
            <person name="Fang X."/>
            <person name="Zhang Y."/>
            <person name="Li C."/>
            <person name="Ling F."/>
            <person name="Cooper D.N."/>
            <person name="Li Q."/>
            <person name="Li Y."/>
            <person name="van Gool A.J."/>
            <person name="Du H."/>
            <person name="Chen J."/>
            <person name="Chen R."/>
            <person name="Zhang P."/>
            <person name="Huang Z."/>
            <person name="Thompson J.R."/>
            <person name="Meng Y."/>
            <person name="Bai Y."/>
            <person name="Wang J."/>
            <person name="Zhuo M."/>
            <person name="Wang T."/>
            <person name="Huang Y."/>
            <person name="Wei L."/>
            <person name="Li J."/>
            <person name="Wang Z."/>
            <person name="Hu H."/>
            <person name="Yang P."/>
            <person name="Le L."/>
            <person name="Stenson P.D."/>
            <person name="Li B."/>
            <person name="Liu X."/>
            <person name="Ball E.V."/>
            <person name="An N."/>
            <person name="Huang Q."/>
            <person name="Zhang Y."/>
            <person name="Fan W."/>
            <person name="Zhang X."/>
            <person name="Li Y."/>
            <person name="Wang W."/>
            <person name="Katze M.G."/>
            <person name="Su B."/>
            <person name="Nielsen R."/>
            <person name="Yang H."/>
            <person name="Wang J."/>
            <person name="Wang X."/>
            <person name="Wang J."/>
        </authorList>
    </citation>
    <scope>NUCLEOTIDE SEQUENCE [LARGE SCALE GENOMIC DNA]</scope>
    <source>
        <strain evidence="31">CE-4</strain>
    </source>
</reference>
<keyword evidence="11" id="KW-0274">FAD</keyword>